<feature type="compositionally biased region" description="Polar residues" evidence="1">
    <location>
        <begin position="445"/>
        <end position="468"/>
    </location>
</feature>
<keyword evidence="3" id="KW-1185">Reference proteome</keyword>
<dbReference type="EMBL" id="JAODAN010000004">
    <property type="protein sequence ID" value="KAK1924851.1"/>
    <property type="molecule type" value="Genomic_DNA"/>
</dbReference>
<feature type="region of interest" description="Disordered" evidence="1">
    <location>
        <begin position="429"/>
        <end position="472"/>
    </location>
</feature>
<evidence type="ECO:0000313" key="2">
    <source>
        <dbReference type="EMBL" id="KAK1924851.1"/>
    </source>
</evidence>
<sequence>MEHYPTDAHSLTPFILHMPDLGARSLFNPLPDGAKLPVWLDTRLEELGEGTLSDVWMEIRNEMAKEGLAQGGEMIITEKQMDLKMGEDDVNLQYITLLDLAQVHHGCGLPGPVQLYITFEPHRFITRFNAIQQEVQAQFKREEEAAEASSGDEEVVEEPDVEETDTKPDSRTDDGRKDYGHHRRIVEITPAEHGSHKANHMPVESGHPNADWASTRLIQPIHMHGTRVIASPRSEDTEIFTVPPPPAPREITTDAQRRTDEREASGGKDDLSDEEKDTIEGTESEMAETLGSASLSARVTSSDKASGDPYDEAIDMGDEDQPGAKPRTPLSTVPLDDYEMQKSKMAVRGGAGLARSSDTGPVFDDEGISIDDPASITAGTRTPLDEVEWAKLRSHEVDRPEPGSSVPSFVVPLDEAAMHLSEEALHRLSTEPQATDDPETIPKGISTSVPPSVSQSGLLPASNDTTNPLVDVPEVPEDVEESVANANLAQTTLTEDKTDVTGADLDPAVNGGLVKTAEARLREAERKLRDAKKERDEAYATDDSDESDGESETDHFGLNAIIAQAVTSSADDDLPLRPHGGSLNEDVSDVAPDTSSALSVTTRTGTTWDGTSLASGRLGSSKRPFGDDQNVEDAEGTAKRSKAE</sequence>
<protein>
    <submittedName>
        <fullName evidence="2">Uncharacterized protein</fullName>
    </submittedName>
</protein>
<feature type="compositionally biased region" description="Acidic residues" evidence="1">
    <location>
        <begin position="144"/>
        <end position="163"/>
    </location>
</feature>
<name>A0AAD9FRH5_PAPLA</name>
<feature type="region of interest" description="Disordered" evidence="1">
    <location>
        <begin position="139"/>
        <end position="181"/>
    </location>
</feature>
<feature type="compositionally biased region" description="Basic and acidic residues" evidence="1">
    <location>
        <begin position="525"/>
        <end position="538"/>
    </location>
</feature>
<proteinExistence type="predicted"/>
<feature type="compositionally biased region" description="Basic and acidic residues" evidence="1">
    <location>
        <begin position="251"/>
        <end position="270"/>
    </location>
</feature>
<feature type="compositionally biased region" description="Acidic residues" evidence="1">
    <location>
        <begin position="539"/>
        <end position="551"/>
    </location>
</feature>
<feature type="compositionally biased region" description="Acidic residues" evidence="1">
    <location>
        <begin position="309"/>
        <end position="321"/>
    </location>
</feature>
<accession>A0AAD9FRH5</accession>
<gene>
    <name evidence="2" type="ORF">DB88DRAFT_240202</name>
</gene>
<evidence type="ECO:0000313" key="3">
    <source>
        <dbReference type="Proteomes" id="UP001182556"/>
    </source>
</evidence>
<dbReference type="Proteomes" id="UP001182556">
    <property type="component" value="Unassembled WGS sequence"/>
</dbReference>
<feature type="compositionally biased region" description="Basic and acidic residues" evidence="1">
    <location>
        <begin position="164"/>
        <end position="178"/>
    </location>
</feature>
<organism evidence="2 3">
    <name type="scientific">Papiliotrema laurentii</name>
    <name type="common">Cryptococcus laurentii</name>
    <dbReference type="NCBI Taxonomy" id="5418"/>
    <lineage>
        <taxon>Eukaryota</taxon>
        <taxon>Fungi</taxon>
        <taxon>Dikarya</taxon>
        <taxon>Basidiomycota</taxon>
        <taxon>Agaricomycotina</taxon>
        <taxon>Tremellomycetes</taxon>
        <taxon>Tremellales</taxon>
        <taxon>Rhynchogastremaceae</taxon>
        <taxon>Papiliotrema</taxon>
    </lineage>
</organism>
<feature type="region of interest" description="Disordered" evidence="1">
    <location>
        <begin position="525"/>
        <end position="644"/>
    </location>
</feature>
<evidence type="ECO:0000256" key="1">
    <source>
        <dbReference type="SAM" id="MobiDB-lite"/>
    </source>
</evidence>
<comment type="caution">
    <text evidence="2">The sequence shown here is derived from an EMBL/GenBank/DDBJ whole genome shotgun (WGS) entry which is preliminary data.</text>
</comment>
<dbReference type="AlphaFoldDB" id="A0AAD9FRH5"/>
<feature type="compositionally biased region" description="Low complexity" evidence="1">
    <location>
        <begin position="601"/>
        <end position="611"/>
    </location>
</feature>
<reference evidence="2" key="1">
    <citation type="submission" date="2023-02" db="EMBL/GenBank/DDBJ databases">
        <title>Identification and recombinant expression of a fungal hydrolase from Papiliotrema laurentii that hydrolyzes apple cutin and clears colloidal polyester polyurethane.</title>
        <authorList>
            <consortium name="DOE Joint Genome Institute"/>
            <person name="Roman V.A."/>
            <person name="Bojanowski C."/>
            <person name="Crable B.R."/>
            <person name="Wagner D.N."/>
            <person name="Hung C.S."/>
            <person name="Nadeau L.J."/>
            <person name="Schratz L."/>
            <person name="Haridas S."/>
            <person name="Pangilinan J."/>
            <person name="Lipzen A."/>
            <person name="Na H."/>
            <person name="Yan M."/>
            <person name="Ng V."/>
            <person name="Grigoriev I.V."/>
            <person name="Spatafora J.W."/>
            <person name="Barlow D."/>
            <person name="Biffinger J."/>
            <person name="Kelley-Loughnane N."/>
            <person name="Varaljay V.A."/>
            <person name="Crookes-Goodson W.J."/>
        </authorList>
    </citation>
    <scope>NUCLEOTIDE SEQUENCE</scope>
    <source>
        <strain evidence="2">5307AH</strain>
    </source>
</reference>
<feature type="region of interest" description="Disordered" evidence="1">
    <location>
        <begin position="234"/>
        <end position="382"/>
    </location>
</feature>
<feature type="compositionally biased region" description="Acidic residues" evidence="1">
    <location>
        <begin position="271"/>
        <end position="286"/>
    </location>
</feature>
<feature type="compositionally biased region" description="Polar residues" evidence="1">
    <location>
        <begin position="291"/>
        <end position="304"/>
    </location>
</feature>